<dbReference type="AlphaFoldDB" id="A0AA46TFY5"/>
<evidence type="ECO:0000313" key="3">
    <source>
        <dbReference type="EMBL" id="UYM04525.1"/>
    </source>
</evidence>
<dbReference type="KEGG" id="sgrg:L0C25_18610"/>
<evidence type="ECO:0000256" key="2">
    <source>
        <dbReference type="SAM" id="SignalP"/>
    </source>
</evidence>
<dbReference type="Proteomes" id="UP001164390">
    <property type="component" value="Chromosome"/>
</dbReference>
<dbReference type="Gene3D" id="2.60.40.650">
    <property type="match status" value="1"/>
</dbReference>
<dbReference type="RefSeq" id="WP_271633257.1">
    <property type="nucleotide sequence ID" value="NZ_CP094970.1"/>
</dbReference>
<gene>
    <name evidence="3" type="ORF">L0C25_18610</name>
</gene>
<name>A0AA46TFY5_9ACTN</name>
<evidence type="ECO:0008006" key="5">
    <source>
        <dbReference type="Google" id="ProtNLM"/>
    </source>
</evidence>
<protein>
    <recommendedName>
        <fullName evidence="5">DUF11 domain-containing protein</fullName>
    </recommendedName>
</protein>
<dbReference type="EMBL" id="CP094970">
    <property type="protein sequence ID" value="UYM04525.1"/>
    <property type="molecule type" value="Genomic_DNA"/>
</dbReference>
<proteinExistence type="predicted"/>
<feature type="compositionally biased region" description="Low complexity" evidence="1">
    <location>
        <begin position="31"/>
        <end position="48"/>
    </location>
</feature>
<accession>A0AA46TFY5</accession>
<keyword evidence="4" id="KW-1185">Reference proteome</keyword>
<feature type="signal peptide" evidence="2">
    <location>
        <begin position="1"/>
        <end position="38"/>
    </location>
</feature>
<sequence>MHTPRGRRSPHRRWRRVVTVGAAAIATTAPIIAGPAQASPPSGAPAGRPAERDQVVTLVTGDRVRVTDRGRGQRSYDLLPGSPSYGERPMIFGSADSMYVIPRMDDEARARLDFSMFDVTALAKERGDSVPLTVRFERGARAHDVPGLDVDPSGVRRTSGNALVADATYVPAEAGSDPAEWAGVASVRLANAPERTTTGDRAKKKTLTVRLKGRNGKPVRRAEAWVQRVDRGKAYSNPVAIKNGVARVRLPKGSYSVFAFRGRYLVGRPDLPVRKNRGLRLNLSDAKVRPSVSVRGARAVGGGMVLKLARLSAKGHEFAVLGDATSRLQPMPKDPEHGRFGTEVIGYFTRKPKAQHPNVFTTDVADGIPRDLSFRHDRSDFAKVPVRVHSDGAPHDFARARAARPMARYDAGGWVPRLMGGLSVGSGWSSPIDTPEQRRVWLQASPDVVWRQGVVMYRGDEEVDVSVAKRYAAGLAKPVHFLRGPTGPGIERGLNGAGTGPACALCRDGNILRGYLPLASSAGTGQDGYSDSRRTGSWTLRDSRKVRDRGQWDISPRVVLPAKNKHYTLRATSRLSPLGWRLSTRVSTSWGFTSGKGKRVVPLLMPSYVPPTDLVGRAEPGEVTYRLDVGNLGPVDARVEEASVRYSTNGGKSWRRAELDRVDDSAFRVSYRNPAASGKPKYVSLQVRATDAGGRTVKETAIRAYRVRGANG</sequence>
<keyword evidence="2" id="KW-0732">Signal</keyword>
<feature type="region of interest" description="Disordered" evidence="1">
    <location>
        <begin position="31"/>
        <end position="53"/>
    </location>
</feature>
<evidence type="ECO:0000256" key="1">
    <source>
        <dbReference type="SAM" id="MobiDB-lite"/>
    </source>
</evidence>
<feature type="chain" id="PRO_5041327788" description="DUF11 domain-containing protein" evidence="2">
    <location>
        <begin position="39"/>
        <end position="712"/>
    </location>
</feature>
<reference evidence="3" key="1">
    <citation type="submission" date="2022-01" db="EMBL/GenBank/DDBJ databases">
        <title>Nocardioidaceae gen. sp. A5X3R13.</title>
        <authorList>
            <person name="Lopez Marin M.A."/>
            <person name="Uhlik O."/>
        </authorList>
    </citation>
    <scope>NUCLEOTIDE SEQUENCE</scope>
    <source>
        <strain evidence="3">A5X3R13</strain>
    </source>
</reference>
<organism evidence="3 4">
    <name type="scientific">Solicola gregarius</name>
    <dbReference type="NCBI Taxonomy" id="2908642"/>
    <lineage>
        <taxon>Bacteria</taxon>
        <taxon>Bacillati</taxon>
        <taxon>Actinomycetota</taxon>
        <taxon>Actinomycetes</taxon>
        <taxon>Propionibacteriales</taxon>
        <taxon>Nocardioidaceae</taxon>
        <taxon>Solicola</taxon>
    </lineage>
</organism>
<evidence type="ECO:0000313" key="4">
    <source>
        <dbReference type="Proteomes" id="UP001164390"/>
    </source>
</evidence>